<evidence type="ECO:0000313" key="4">
    <source>
        <dbReference type="Proteomes" id="UP001595640"/>
    </source>
</evidence>
<reference evidence="4" key="1">
    <citation type="journal article" date="2019" name="Int. J. Syst. Evol. Microbiol.">
        <title>The Global Catalogue of Microorganisms (GCM) 10K type strain sequencing project: providing services to taxonomists for standard genome sequencing and annotation.</title>
        <authorList>
            <consortium name="The Broad Institute Genomics Platform"/>
            <consortium name="The Broad Institute Genome Sequencing Center for Infectious Disease"/>
            <person name="Wu L."/>
            <person name="Ma J."/>
        </authorList>
    </citation>
    <scope>NUCLEOTIDE SEQUENCE [LARGE SCALE GENOMIC DNA]</scope>
    <source>
        <strain evidence="4">KCTC 12847</strain>
    </source>
</reference>
<dbReference type="PANTHER" id="PTHR28008">
    <property type="entry name" value="DOMAIN PROTEIN, PUTATIVE (AFU_ORTHOLOGUE AFUA_3G10980)-RELATED"/>
    <property type="match status" value="1"/>
</dbReference>
<proteinExistence type="predicted"/>
<dbReference type="InterPro" id="IPR006976">
    <property type="entry name" value="VanZ-like"/>
</dbReference>
<protein>
    <submittedName>
        <fullName evidence="3">VanZ family protein</fullName>
    </submittedName>
</protein>
<feature type="domain" description="VanZ-like" evidence="2">
    <location>
        <begin position="45"/>
        <end position="118"/>
    </location>
</feature>
<accession>A0ABV7LYX6</accession>
<organism evidence="3 4">
    <name type="scientific">Modicisalibacter luteus</name>
    <dbReference type="NCBI Taxonomy" id="453962"/>
    <lineage>
        <taxon>Bacteria</taxon>
        <taxon>Pseudomonadati</taxon>
        <taxon>Pseudomonadota</taxon>
        <taxon>Gammaproteobacteria</taxon>
        <taxon>Oceanospirillales</taxon>
        <taxon>Halomonadaceae</taxon>
        <taxon>Modicisalibacter</taxon>
    </lineage>
</organism>
<keyword evidence="1" id="KW-0472">Membrane</keyword>
<dbReference type="Proteomes" id="UP001595640">
    <property type="component" value="Unassembled WGS sequence"/>
</dbReference>
<keyword evidence="4" id="KW-1185">Reference proteome</keyword>
<dbReference type="Pfam" id="PF04892">
    <property type="entry name" value="VanZ"/>
    <property type="match status" value="1"/>
</dbReference>
<feature type="transmembrane region" description="Helical" evidence="1">
    <location>
        <begin position="97"/>
        <end position="118"/>
    </location>
</feature>
<dbReference type="PANTHER" id="PTHR28008:SF1">
    <property type="entry name" value="DOMAIN PROTEIN, PUTATIVE (AFU_ORTHOLOGUE AFUA_3G10980)-RELATED"/>
    <property type="match status" value="1"/>
</dbReference>
<feature type="transmembrane region" description="Helical" evidence="1">
    <location>
        <begin position="72"/>
        <end position="91"/>
    </location>
</feature>
<keyword evidence="1" id="KW-1133">Transmembrane helix</keyword>
<evidence type="ECO:0000313" key="3">
    <source>
        <dbReference type="EMBL" id="MFC3291405.1"/>
    </source>
</evidence>
<comment type="caution">
    <text evidence="3">The sequence shown here is derived from an EMBL/GenBank/DDBJ whole genome shotgun (WGS) entry which is preliminary data.</text>
</comment>
<feature type="transmembrane region" description="Helical" evidence="1">
    <location>
        <begin position="7"/>
        <end position="27"/>
    </location>
</feature>
<gene>
    <name evidence="3" type="ORF">ACFOEI_04930</name>
</gene>
<sequence>MPINHRLAWVSAVFLLFFLLFAIGGLLPGPLRNAIESWLGLPFSVPPVAHFVLFVAMAFCLPWAWPRLQMIGTLTIMLVLGAVVELLQEWIPGRTPSLNDFLLDSLGAGLGFLGYLLLIKKQQKAAVSFNKEN</sequence>
<dbReference type="RefSeq" id="WP_019016790.1">
    <property type="nucleotide sequence ID" value="NZ_BMXD01000007.1"/>
</dbReference>
<feature type="transmembrane region" description="Helical" evidence="1">
    <location>
        <begin position="47"/>
        <end position="65"/>
    </location>
</feature>
<keyword evidence="1" id="KW-0812">Transmembrane</keyword>
<name>A0ABV7LYX6_9GAMM</name>
<dbReference type="NCBIfam" id="NF037970">
    <property type="entry name" value="vanZ_1"/>
    <property type="match status" value="1"/>
</dbReference>
<evidence type="ECO:0000256" key="1">
    <source>
        <dbReference type="SAM" id="Phobius"/>
    </source>
</evidence>
<evidence type="ECO:0000259" key="2">
    <source>
        <dbReference type="Pfam" id="PF04892"/>
    </source>
</evidence>
<dbReference type="EMBL" id="JBHRUH010000010">
    <property type="protein sequence ID" value="MFC3291405.1"/>
    <property type="molecule type" value="Genomic_DNA"/>
</dbReference>